<gene>
    <name evidence="13" type="primary">LOC106170209</name>
</gene>
<sequence>MSNFRICNSTIYFNGLIYLIKAFTFQGGLGRLSLTAMLQPRRVVVTGLGLVTCLGCGTAHVWERVIKGHCGLTKLDGKEFAGIPSQVAGRVPIGSGPGELNVEDIASSRERRSMAQATLYALAAASEALADANWKPETDKERQRTGVAVGVGMVSMEEIHEAGALLSDGKYSKIKPHFIPRILVNMSAGHISLRHGLKGPNHAVSTACSTGLHALGDASRFIQYGDADVMVCGGTEASLYPLAVAGFAKMRALSTNFNDTPAKASRPFDKSRDGFVMSEGAGIVVLEDYEHAVNRGAKMYAEVLGYGLSGDAYHISSPSEDGTGARSCMGNAIKNAYLTPKDVTYINAHATSTPLGDAVEARAISELFGPECQHLSVSSSKGAIGHLLGAAGSVEAILTILAINKGILPPTLNLEDPEPVGTFNHIRESQDWKQGPGRRIALTNSFGFGGTNCSLCLGELV</sequence>
<keyword evidence="5" id="KW-0443">Lipid metabolism</keyword>
<dbReference type="GO" id="GO:0005739">
    <property type="term" value="C:mitochondrion"/>
    <property type="evidence" value="ECO:0007669"/>
    <property type="project" value="TreeGrafter"/>
</dbReference>
<dbReference type="NCBIfam" id="NF005589">
    <property type="entry name" value="PRK07314.1"/>
    <property type="match status" value="1"/>
</dbReference>
<evidence type="ECO:0000256" key="8">
    <source>
        <dbReference type="PIRNR" id="PIRNR000447"/>
    </source>
</evidence>
<evidence type="ECO:0000313" key="12">
    <source>
        <dbReference type="Proteomes" id="UP000085678"/>
    </source>
</evidence>
<protein>
    <recommendedName>
        <fullName evidence="8">3-oxoacyl-[acyl-carrier-protein] synthase</fullName>
    </recommendedName>
</protein>
<dbReference type="InterPro" id="IPR014030">
    <property type="entry name" value="Ketoacyl_synth_N"/>
</dbReference>
<dbReference type="SUPFAM" id="SSF53901">
    <property type="entry name" value="Thiolase-like"/>
    <property type="match status" value="2"/>
</dbReference>
<dbReference type="PANTHER" id="PTHR11712:SF336">
    <property type="entry name" value="3-OXOACYL-[ACYL-CARRIER-PROTEIN] SYNTHASE, MITOCHONDRIAL"/>
    <property type="match status" value="1"/>
</dbReference>
<keyword evidence="4" id="KW-0276">Fatty acid metabolism</keyword>
<dbReference type="FunCoup" id="A0A2R2MQF2">
    <property type="interactions" value="1114"/>
</dbReference>
<dbReference type="CDD" id="cd00834">
    <property type="entry name" value="KAS_I_II"/>
    <property type="match status" value="1"/>
</dbReference>
<dbReference type="KEGG" id="lak:106170209"/>
<dbReference type="Pfam" id="PF02801">
    <property type="entry name" value="Ketoacyl-synt_C"/>
    <property type="match status" value="1"/>
</dbReference>
<evidence type="ECO:0000256" key="10">
    <source>
        <dbReference type="RuleBase" id="RU003694"/>
    </source>
</evidence>
<keyword evidence="12" id="KW-1185">Reference proteome</keyword>
<evidence type="ECO:0000313" key="13">
    <source>
        <dbReference type="RefSeq" id="XP_023932237.1"/>
    </source>
</evidence>
<evidence type="ECO:0000256" key="7">
    <source>
        <dbReference type="ARBA" id="ARBA00023315"/>
    </source>
</evidence>
<dbReference type="InterPro" id="IPR020841">
    <property type="entry name" value="PKS_Beta-ketoAc_synthase_dom"/>
</dbReference>
<evidence type="ECO:0000256" key="5">
    <source>
        <dbReference type="ARBA" id="ARBA00023098"/>
    </source>
</evidence>
<dbReference type="InterPro" id="IPR016039">
    <property type="entry name" value="Thiolase-like"/>
</dbReference>
<evidence type="ECO:0000256" key="1">
    <source>
        <dbReference type="ARBA" id="ARBA00008467"/>
    </source>
</evidence>
<evidence type="ECO:0000256" key="9">
    <source>
        <dbReference type="PIRSR" id="PIRSR000447-1"/>
    </source>
</evidence>
<evidence type="ECO:0000256" key="4">
    <source>
        <dbReference type="ARBA" id="ARBA00022832"/>
    </source>
</evidence>
<dbReference type="SMART" id="SM00825">
    <property type="entry name" value="PKS_KS"/>
    <property type="match status" value="1"/>
</dbReference>
<dbReference type="FunFam" id="3.40.47.10:FF:000009">
    <property type="entry name" value="3-oxoacyl-[acyl-carrier-protein] synthase 2"/>
    <property type="match status" value="1"/>
</dbReference>
<accession>A0A2R2MQF2</accession>
<dbReference type="Gene3D" id="3.40.47.10">
    <property type="match status" value="1"/>
</dbReference>
<name>A0A2R2MQF2_LINAN</name>
<dbReference type="PROSITE" id="PS00606">
    <property type="entry name" value="KS3_1"/>
    <property type="match status" value="1"/>
</dbReference>
<dbReference type="InterPro" id="IPR000794">
    <property type="entry name" value="Beta-ketoacyl_synthase"/>
</dbReference>
<dbReference type="NCBIfam" id="TIGR03150">
    <property type="entry name" value="fabF"/>
    <property type="match status" value="1"/>
</dbReference>
<comment type="similarity">
    <text evidence="1 8 10">Belongs to the thiolase-like superfamily. Beta-ketoacyl-ACP synthases family.</text>
</comment>
<dbReference type="GeneID" id="106170209"/>
<dbReference type="PROSITE" id="PS52004">
    <property type="entry name" value="KS3_2"/>
    <property type="match status" value="1"/>
</dbReference>
<dbReference type="InParanoid" id="A0A2R2MQF2"/>
<dbReference type="Pfam" id="PF00109">
    <property type="entry name" value="ketoacyl-synt"/>
    <property type="match status" value="1"/>
</dbReference>
<evidence type="ECO:0000259" key="11">
    <source>
        <dbReference type="PROSITE" id="PS52004"/>
    </source>
</evidence>
<keyword evidence="7" id="KW-0012">Acyltransferase</keyword>
<proteinExistence type="inferred from homology"/>
<dbReference type="InterPro" id="IPR017568">
    <property type="entry name" value="3-oxoacyl-ACP_synth-2"/>
</dbReference>
<dbReference type="InterPro" id="IPR014031">
    <property type="entry name" value="Ketoacyl_synth_C"/>
</dbReference>
<dbReference type="GO" id="GO:0004315">
    <property type="term" value="F:3-oxoacyl-[acyl-carrier-protein] synthase activity"/>
    <property type="evidence" value="ECO:0007669"/>
    <property type="project" value="InterPro"/>
</dbReference>
<evidence type="ECO:0000256" key="2">
    <source>
        <dbReference type="ARBA" id="ARBA00022516"/>
    </source>
</evidence>
<dbReference type="Proteomes" id="UP000085678">
    <property type="component" value="Unplaced"/>
</dbReference>
<dbReference type="STRING" id="7574.A0A2R2MQF2"/>
<evidence type="ECO:0000256" key="3">
    <source>
        <dbReference type="ARBA" id="ARBA00022679"/>
    </source>
</evidence>
<keyword evidence="6 8" id="KW-0275">Fatty acid biosynthesis</keyword>
<dbReference type="PANTHER" id="PTHR11712">
    <property type="entry name" value="POLYKETIDE SYNTHASE-RELATED"/>
    <property type="match status" value="1"/>
</dbReference>
<keyword evidence="2 8" id="KW-0444">Lipid biosynthesis</keyword>
<dbReference type="GO" id="GO:0006633">
    <property type="term" value="P:fatty acid biosynthetic process"/>
    <property type="evidence" value="ECO:0007669"/>
    <property type="project" value="UniProtKB-KW"/>
</dbReference>
<reference evidence="13" key="1">
    <citation type="submission" date="2025-08" db="UniProtKB">
        <authorList>
            <consortium name="RefSeq"/>
        </authorList>
    </citation>
    <scope>IDENTIFICATION</scope>
    <source>
        <tissue evidence="13">Gonads</tissue>
    </source>
</reference>
<dbReference type="PIRSF" id="PIRSF000447">
    <property type="entry name" value="KAS_II"/>
    <property type="match status" value="1"/>
</dbReference>
<feature type="active site" description="For beta-ketoacyl synthase activity" evidence="9">
    <location>
        <position position="208"/>
    </location>
</feature>
<organism evidence="12 13">
    <name type="scientific">Lingula anatina</name>
    <name type="common">Brachiopod</name>
    <name type="synonym">Lingula unguis</name>
    <dbReference type="NCBI Taxonomy" id="7574"/>
    <lineage>
        <taxon>Eukaryota</taxon>
        <taxon>Metazoa</taxon>
        <taxon>Spiralia</taxon>
        <taxon>Lophotrochozoa</taxon>
        <taxon>Brachiopoda</taxon>
        <taxon>Linguliformea</taxon>
        <taxon>Lingulata</taxon>
        <taxon>Lingulida</taxon>
        <taxon>Linguloidea</taxon>
        <taxon>Lingulidae</taxon>
        <taxon>Lingula</taxon>
    </lineage>
</organism>
<dbReference type="InterPro" id="IPR018201">
    <property type="entry name" value="Ketoacyl_synth_AS"/>
</dbReference>
<feature type="domain" description="Ketosynthase family 3 (KS3)" evidence="11">
    <location>
        <begin position="40"/>
        <end position="459"/>
    </location>
</feature>
<dbReference type="RefSeq" id="XP_023932237.1">
    <property type="nucleotide sequence ID" value="XM_024076469.1"/>
</dbReference>
<evidence type="ECO:0000256" key="6">
    <source>
        <dbReference type="ARBA" id="ARBA00023160"/>
    </source>
</evidence>
<keyword evidence="3 8" id="KW-0808">Transferase</keyword>
<dbReference type="AlphaFoldDB" id="A0A2R2MQF2"/>
<dbReference type="OrthoDB" id="5334845at2759"/>